<dbReference type="GO" id="GO:0003824">
    <property type="term" value="F:catalytic activity"/>
    <property type="evidence" value="ECO:0007669"/>
    <property type="project" value="InterPro"/>
</dbReference>
<dbReference type="Gene3D" id="3.20.20.60">
    <property type="entry name" value="Phosphoenolpyruvate-binding domains"/>
    <property type="match status" value="1"/>
</dbReference>
<proteinExistence type="predicted"/>
<keyword evidence="2" id="KW-1185">Reference proteome</keyword>
<sequence length="631" mass="69639">MTRLNALAKVLKALHVPGTPLVLTNVHDAPSAAAVASHSATKALATASYAIAAALGLKDANLTLEDNLIGIRAVARGIETTGSADSKPLTADLQDGYEDIAATIKAAIAIGVVGANIEDLKTDPATGHEQLRDIDDAEARIKTALAAAAEAGVPDFVINARTDVLGYGGTIKDCIERGKRYLAAGATTVFVWGAGKHVITADEVKELAEAFEGRLAVTGPGPTPLSMDQLKEAGVARPSRNEVSHPSLRIDLFGELAPGPRSPRQTTLQLRAIASPSRFMGLPRELRDEIYRYLLLIDVEAPDVAGVTNEADENFNLSSNFKYAHYVYRPVRLDLAILRVCKQVHDEATEVFYSERTFVIKVMTMADLCGEVGGFNVFYTAPWERMCYICDYDFTTDAEGQHPVEKPILVSEYRNLFPWSQQSWRPGTMYFGPAPRYRHLFRRIHLELDDDTDYDLLPVEDVNDAGAALGDLVTTVSSRVLMPVAERLQLLLSEPRDNLKIDVVIESTLIMTARLGSWHQDDSGRIPLVPERVDAMFTGDTDHDASVRHMLEGFYKGMMCMAWPFTRGPWKHTCKITVPHGLDELFSRTQDRLFRELEKEGGIEEKEYWQLELRPGDSWVVKNGRLLHLGG</sequence>
<protein>
    <submittedName>
        <fullName evidence="1">Uncharacterized protein</fullName>
    </submittedName>
</protein>
<dbReference type="CDD" id="cd00377">
    <property type="entry name" value="ICL_PEPM"/>
    <property type="match status" value="1"/>
</dbReference>
<evidence type="ECO:0000313" key="1">
    <source>
        <dbReference type="EMBL" id="KAJ6259614.1"/>
    </source>
</evidence>
<dbReference type="PANTHER" id="PTHR42905:SF16">
    <property type="entry name" value="CARBOXYPHOSPHONOENOLPYRUVATE PHOSPHONOMUTASE-LIKE PROTEIN (AFU_ORTHOLOGUE AFUA_5G07230)"/>
    <property type="match status" value="1"/>
</dbReference>
<comment type="caution">
    <text evidence="1">The sequence shown here is derived from an EMBL/GenBank/DDBJ whole genome shotgun (WGS) entry which is preliminary data.</text>
</comment>
<dbReference type="AlphaFoldDB" id="A0AAD6NII3"/>
<dbReference type="EMBL" id="JAQGDS010000006">
    <property type="protein sequence ID" value="KAJ6259614.1"/>
    <property type="molecule type" value="Genomic_DNA"/>
</dbReference>
<gene>
    <name evidence="1" type="ORF">Dda_5252</name>
</gene>
<evidence type="ECO:0000313" key="2">
    <source>
        <dbReference type="Proteomes" id="UP001221413"/>
    </source>
</evidence>
<dbReference type="Pfam" id="PF13714">
    <property type="entry name" value="PEP_mutase"/>
    <property type="match status" value="1"/>
</dbReference>
<organism evidence="1 2">
    <name type="scientific">Drechslerella dactyloides</name>
    <name type="common">Nematode-trapping fungus</name>
    <name type="synonym">Arthrobotrys dactyloides</name>
    <dbReference type="NCBI Taxonomy" id="74499"/>
    <lineage>
        <taxon>Eukaryota</taxon>
        <taxon>Fungi</taxon>
        <taxon>Dikarya</taxon>
        <taxon>Ascomycota</taxon>
        <taxon>Pezizomycotina</taxon>
        <taxon>Orbiliomycetes</taxon>
        <taxon>Orbiliales</taxon>
        <taxon>Orbiliaceae</taxon>
        <taxon>Drechslerella</taxon>
    </lineage>
</organism>
<dbReference type="Proteomes" id="UP001221413">
    <property type="component" value="Unassembled WGS sequence"/>
</dbReference>
<dbReference type="SUPFAM" id="SSF51621">
    <property type="entry name" value="Phosphoenolpyruvate/pyruvate domain"/>
    <property type="match status" value="1"/>
</dbReference>
<name>A0AAD6NII3_DREDA</name>
<dbReference type="PANTHER" id="PTHR42905">
    <property type="entry name" value="PHOSPHOENOLPYRUVATE CARBOXYLASE"/>
    <property type="match status" value="1"/>
</dbReference>
<dbReference type="InterPro" id="IPR039556">
    <property type="entry name" value="ICL/PEPM"/>
</dbReference>
<accession>A0AAD6NII3</accession>
<dbReference type="InterPro" id="IPR040442">
    <property type="entry name" value="Pyrv_kinase-like_dom_sf"/>
</dbReference>
<dbReference type="InterPro" id="IPR015813">
    <property type="entry name" value="Pyrv/PenolPyrv_kinase-like_dom"/>
</dbReference>
<reference evidence="1" key="1">
    <citation type="submission" date="2023-01" db="EMBL/GenBank/DDBJ databases">
        <title>The chitinases involved in constricting ring structure development in the nematode-trapping fungus Drechslerella dactyloides.</title>
        <authorList>
            <person name="Wang R."/>
            <person name="Zhang L."/>
            <person name="Tang P."/>
            <person name="Li S."/>
            <person name="Liang L."/>
        </authorList>
    </citation>
    <scope>NUCLEOTIDE SEQUENCE</scope>
    <source>
        <strain evidence="1">YMF1.00031</strain>
    </source>
</reference>